<sequence length="131" mass="13734">LADEAVEQMREMGVTPTHVLLQAGVGAMAGGVLGYLVDVYSPQNLHSIIVEPDKADCIYRSGVKGDIVNVGGDMATIMAGLACGEPNPLGWEILRNCATQFISCQDSVAALGMRVLGNPYGNDPRIISGES</sequence>
<feature type="transmembrane region" description="Helical" evidence="1">
    <location>
        <begin position="19"/>
        <end position="37"/>
    </location>
</feature>
<keyword evidence="1" id="KW-1133">Transmembrane helix</keyword>
<dbReference type="AlphaFoldDB" id="W1XM87"/>
<dbReference type="InterPro" id="IPR001926">
    <property type="entry name" value="TrpB-like_PALP"/>
</dbReference>
<evidence type="ECO:0000313" key="3">
    <source>
        <dbReference type="EMBL" id="ETJ31347.1"/>
    </source>
</evidence>
<dbReference type="SUPFAM" id="SSF53686">
    <property type="entry name" value="Tryptophan synthase beta subunit-like PLP-dependent enzymes"/>
    <property type="match status" value="1"/>
</dbReference>
<comment type="caution">
    <text evidence="3">The sequence shown here is derived from an EMBL/GenBank/DDBJ whole genome shotgun (WGS) entry which is preliminary data.</text>
</comment>
<feature type="non-terminal residue" evidence="3">
    <location>
        <position position="131"/>
    </location>
</feature>
<name>W1XM87_9ZZZZ</name>
<dbReference type="PANTHER" id="PTHR42937">
    <property type="match status" value="1"/>
</dbReference>
<keyword evidence="1" id="KW-0472">Membrane</keyword>
<evidence type="ECO:0000259" key="2">
    <source>
        <dbReference type="Pfam" id="PF00291"/>
    </source>
</evidence>
<dbReference type="EMBL" id="AZMM01014154">
    <property type="protein sequence ID" value="ETJ31347.1"/>
    <property type="molecule type" value="Genomic_DNA"/>
</dbReference>
<dbReference type="Gene3D" id="3.40.50.1100">
    <property type="match status" value="2"/>
</dbReference>
<feature type="domain" description="Tryptophan synthase beta chain-like PALP" evidence="2">
    <location>
        <begin position="4"/>
        <end position="117"/>
    </location>
</feature>
<evidence type="ECO:0000256" key="1">
    <source>
        <dbReference type="SAM" id="Phobius"/>
    </source>
</evidence>
<dbReference type="InterPro" id="IPR036052">
    <property type="entry name" value="TrpB-like_PALP_sf"/>
</dbReference>
<reference evidence="3" key="1">
    <citation type="submission" date="2013-12" db="EMBL/GenBank/DDBJ databases">
        <title>A Varibaculum cambriense genome reconstructed from a premature infant gut community with otherwise low bacterial novelty that shifts toward anaerobic metabolism during the third week of life.</title>
        <authorList>
            <person name="Brown C.T."/>
            <person name="Sharon I."/>
            <person name="Thomas B.C."/>
            <person name="Castelle C.J."/>
            <person name="Morowitz M.J."/>
            <person name="Banfield J.F."/>
        </authorList>
    </citation>
    <scope>NUCLEOTIDE SEQUENCE</scope>
</reference>
<accession>W1XM87</accession>
<gene>
    <name evidence="3" type="ORF">Q604_UNBC14154G0001</name>
</gene>
<dbReference type="Pfam" id="PF00291">
    <property type="entry name" value="PALP"/>
    <property type="match status" value="1"/>
</dbReference>
<organism evidence="3">
    <name type="scientific">human gut metagenome</name>
    <dbReference type="NCBI Taxonomy" id="408170"/>
    <lineage>
        <taxon>unclassified sequences</taxon>
        <taxon>metagenomes</taxon>
        <taxon>organismal metagenomes</taxon>
    </lineage>
</organism>
<dbReference type="PANTHER" id="PTHR42937:SF1">
    <property type="entry name" value="DIAMINOPROPIONATE AMMONIA-LYASE"/>
    <property type="match status" value="1"/>
</dbReference>
<keyword evidence="1" id="KW-0812">Transmembrane</keyword>
<proteinExistence type="predicted"/>
<feature type="non-terminal residue" evidence="3">
    <location>
        <position position="1"/>
    </location>
</feature>
<protein>
    <recommendedName>
        <fullName evidence="2">Tryptophan synthase beta chain-like PALP domain-containing protein</fullName>
    </recommendedName>
</protein>